<organism evidence="1 2">
    <name type="scientific">Clostridium frigoris</name>
    <dbReference type="NCBI Taxonomy" id="205327"/>
    <lineage>
        <taxon>Bacteria</taxon>
        <taxon>Bacillati</taxon>
        <taxon>Bacillota</taxon>
        <taxon>Clostridia</taxon>
        <taxon>Eubacteriales</taxon>
        <taxon>Clostridiaceae</taxon>
        <taxon>Clostridium</taxon>
    </lineage>
</organism>
<dbReference type="Proteomes" id="UP000776252">
    <property type="component" value="Unassembled WGS sequence"/>
</dbReference>
<dbReference type="EMBL" id="JAHLDV010000009">
    <property type="protein sequence ID" value="MBU3159453.1"/>
    <property type="molecule type" value="Genomic_DNA"/>
</dbReference>
<evidence type="ECO:0000313" key="2">
    <source>
        <dbReference type="Proteomes" id="UP000776252"/>
    </source>
</evidence>
<accession>A0ABS6BR91</accession>
<name>A0ABS6BR91_9CLOT</name>
<gene>
    <name evidence="1" type="ORF">KPL37_06755</name>
</gene>
<proteinExistence type="predicted"/>
<comment type="caution">
    <text evidence="1">The sequence shown here is derived from an EMBL/GenBank/DDBJ whole genome shotgun (WGS) entry which is preliminary data.</text>
</comment>
<reference evidence="1 2" key="1">
    <citation type="submission" date="2021-06" db="EMBL/GenBank/DDBJ databases">
        <title>Clostridia strains as spoilage organisms.</title>
        <authorList>
            <person name="Wambui J."/>
            <person name="Stephan R."/>
            <person name="Stevens M.J.A."/>
        </authorList>
    </citation>
    <scope>NUCLEOTIDE SEQUENCE [LARGE SCALE GENOMIC DNA]</scope>
    <source>
        <strain evidence="1 2">DSM 14204</strain>
    </source>
</reference>
<dbReference type="RefSeq" id="WP_216147008.1">
    <property type="nucleotide sequence ID" value="NZ_JAHLDV010000009.1"/>
</dbReference>
<keyword evidence="2" id="KW-1185">Reference proteome</keyword>
<sequence length="52" mass="6336">MDHNNNIYYNDDRYKIEEANRLEVLENHSYVISSEKINKAIVKQKNRRNELI</sequence>
<protein>
    <submittedName>
        <fullName evidence="1">Uncharacterized protein</fullName>
    </submittedName>
</protein>
<evidence type="ECO:0000313" key="1">
    <source>
        <dbReference type="EMBL" id="MBU3159453.1"/>
    </source>
</evidence>